<sequence length="275" mass="29385">MHGPVYTVSDVMTRTVVALAAGAAFKEIVRTMEGRRISALPVVDAGNRVVGVVSEADLLRKEEFRDSTPERGPRARPPAGLDKARAVTAADLMTSPAVTVRPDATLGRAARVMARRRVKRLPVVDDDGVLRGIVSRADLLRVFLRPDEAIAEEVRREILAGRLPDGIESIGVTVDEGVVTLSGRVRDTSVVPLAVRLVRSVEGVVDVRSELTGPPHRPALEPDLMPEEEARRSVPPDPGPERSGGRAGPVGPAPRDLRPSPRDAAGGDLETWEGG</sequence>
<dbReference type="PANTHER" id="PTHR43080">
    <property type="entry name" value="CBS DOMAIN-CONTAINING PROTEIN CBSX3, MITOCHONDRIAL"/>
    <property type="match status" value="1"/>
</dbReference>
<dbReference type="PANTHER" id="PTHR43080:SF29">
    <property type="entry name" value="OS02G0818000 PROTEIN"/>
    <property type="match status" value="1"/>
</dbReference>
<dbReference type="Pfam" id="PF00571">
    <property type="entry name" value="CBS"/>
    <property type="match status" value="2"/>
</dbReference>
<keyword evidence="1 2" id="KW-0129">CBS domain</keyword>
<evidence type="ECO:0000259" key="5">
    <source>
        <dbReference type="PROSITE" id="PS51371"/>
    </source>
</evidence>
<feature type="region of interest" description="Disordered" evidence="3">
    <location>
        <begin position="209"/>
        <end position="275"/>
    </location>
</feature>
<dbReference type="Proteomes" id="UP001501095">
    <property type="component" value="Unassembled WGS sequence"/>
</dbReference>
<dbReference type="EMBL" id="BAAATM010000013">
    <property type="protein sequence ID" value="GAA2539929.1"/>
    <property type="molecule type" value="Genomic_DNA"/>
</dbReference>
<dbReference type="PROSITE" id="PS50914">
    <property type="entry name" value="BON"/>
    <property type="match status" value="1"/>
</dbReference>
<dbReference type="InterPro" id="IPR000644">
    <property type="entry name" value="CBS_dom"/>
</dbReference>
<name>A0ABN3NV06_9ACTN</name>
<evidence type="ECO:0000259" key="4">
    <source>
        <dbReference type="PROSITE" id="PS50914"/>
    </source>
</evidence>
<feature type="domain" description="CBS" evidence="5">
    <location>
        <begin position="12"/>
        <end position="70"/>
    </location>
</feature>
<evidence type="ECO:0000256" key="3">
    <source>
        <dbReference type="SAM" id="MobiDB-lite"/>
    </source>
</evidence>
<comment type="caution">
    <text evidence="6">The sequence shown here is derived from an EMBL/GenBank/DDBJ whole genome shotgun (WGS) entry which is preliminary data.</text>
</comment>
<dbReference type="CDD" id="cd04586">
    <property type="entry name" value="CBS_pair_BON_assoc"/>
    <property type="match status" value="1"/>
</dbReference>
<proteinExistence type="predicted"/>
<feature type="domain" description="BON" evidence="4">
    <location>
        <begin position="146"/>
        <end position="215"/>
    </location>
</feature>
<evidence type="ECO:0000256" key="2">
    <source>
        <dbReference type="PROSITE-ProRule" id="PRU00703"/>
    </source>
</evidence>
<organism evidence="6 7">
    <name type="scientific">Streptomyces levis</name>
    <dbReference type="NCBI Taxonomy" id="285566"/>
    <lineage>
        <taxon>Bacteria</taxon>
        <taxon>Bacillati</taxon>
        <taxon>Actinomycetota</taxon>
        <taxon>Actinomycetes</taxon>
        <taxon>Kitasatosporales</taxon>
        <taxon>Streptomycetaceae</taxon>
        <taxon>Streptomyces</taxon>
    </lineage>
</organism>
<reference evidence="6 7" key="1">
    <citation type="journal article" date="2019" name="Int. J. Syst. Evol. Microbiol.">
        <title>The Global Catalogue of Microorganisms (GCM) 10K type strain sequencing project: providing services to taxonomists for standard genome sequencing and annotation.</title>
        <authorList>
            <consortium name="The Broad Institute Genomics Platform"/>
            <consortium name="The Broad Institute Genome Sequencing Center for Infectious Disease"/>
            <person name="Wu L."/>
            <person name="Ma J."/>
        </authorList>
    </citation>
    <scope>NUCLEOTIDE SEQUENCE [LARGE SCALE GENOMIC DNA]</scope>
    <source>
        <strain evidence="6 7">JCM 6924</strain>
    </source>
</reference>
<evidence type="ECO:0000313" key="7">
    <source>
        <dbReference type="Proteomes" id="UP001501095"/>
    </source>
</evidence>
<feature type="domain" description="CBS" evidence="5">
    <location>
        <begin position="93"/>
        <end position="150"/>
    </location>
</feature>
<dbReference type="Gene3D" id="3.30.1340.30">
    <property type="match status" value="1"/>
</dbReference>
<dbReference type="Gene3D" id="3.10.580.10">
    <property type="entry name" value="CBS-domain"/>
    <property type="match status" value="1"/>
</dbReference>
<evidence type="ECO:0000313" key="6">
    <source>
        <dbReference type="EMBL" id="GAA2539929.1"/>
    </source>
</evidence>
<gene>
    <name evidence="6" type="ORF">GCM10010423_42280</name>
</gene>
<dbReference type="Pfam" id="PF04972">
    <property type="entry name" value="BON"/>
    <property type="match status" value="1"/>
</dbReference>
<feature type="compositionally biased region" description="Basic and acidic residues" evidence="3">
    <location>
        <begin position="228"/>
        <end position="244"/>
    </location>
</feature>
<dbReference type="SMART" id="SM00116">
    <property type="entry name" value="CBS"/>
    <property type="match status" value="2"/>
</dbReference>
<dbReference type="SUPFAM" id="SSF54631">
    <property type="entry name" value="CBS-domain pair"/>
    <property type="match status" value="1"/>
</dbReference>
<protein>
    <submittedName>
        <fullName evidence="6">CBS domain-containing protein</fullName>
    </submittedName>
</protein>
<evidence type="ECO:0000256" key="1">
    <source>
        <dbReference type="ARBA" id="ARBA00023122"/>
    </source>
</evidence>
<dbReference type="InterPro" id="IPR051257">
    <property type="entry name" value="Diverse_CBS-Domain"/>
</dbReference>
<dbReference type="RefSeq" id="WP_344538888.1">
    <property type="nucleotide sequence ID" value="NZ_BAAATM010000013.1"/>
</dbReference>
<dbReference type="PROSITE" id="PS51371">
    <property type="entry name" value="CBS"/>
    <property type="match status" value="2"/>
</dbReference>
<dbReference type="InterPro" id="IPR007055">
    <property type="entry name" value="BON_dom"/>
</dbReference>
<accession>A0ABN3NV06</accession>
<keyword evidence="7" id="KW-1185">Reference proteome</keyword>
<dbReference type="InterPro" id="IPR046342">
    <property type="entry name" value="CBS_dom_sf"/>
</dbReference>